<evidence type="ECO:0008006" key="5">
    <source>
        <dbReference type="Google" id="ProtNLM"/>
    </source>
</evidence>
<dbReference type="OrthoDB" id="7930253at2"/>
<dbReference type="Proteomes" id="UP000002033">
    <property type="component" value="Chromosome"/>
</dbReference>
<name>D8JRL8_HYPDA</name>
<dbReference type="EMBL" id="CP002083">
    <property type="protein sequence ID" value="ADJ22247.1"/>
    <property type="molecule type" value="Genomic_DNA"/>
</dbReference>
<evidence type="ECO:0000256" key="1">
    <source>
        <dbReference type="SAM" id="MobiDB-lite"/>
    </source>
</evidence>
<feature type="signal peptide" evidence="2">
    <location>
        <begin position="1"/>
        <end position="21"/>
    </location>
</feature>
<reference evidence="4" key="1">
    <citation type="journal article" date="2011" name="J. Bacteriol.">
        <title>Genome sequences of eight morphologically diverse alphaproteobacteria.</title>
        <authorList>
            <consortium name="US DOE Joint Genome Institute"/>
            <person name="Brown P.J."/>
            <person name="Kysela D.T."/>
            <person name="Buechlein A."/>
            <person name="Hemmerich C."/>
            <person name="Brun Y.V."/>
        </authorList>
    </citation>
    <scope>NUCLEOTIDE SEQUENCE [LARGE SCALE GENOMIC DNA]</scope>
    <source>
        <strain evidence="4">ATCC 51888 / DSM 1869 / NCIB 11706 / TK 0415</strain>
    </source>
</reference>
<sequence precursor="true">MMIRQYQTVLFLILLFGCSHAQPANALCAILTASATPLTANTGTFAPGSTPSAQPVVINVKGTFIAALGDLAGGCAAAISFNRSSLPASMLISGGGTATLPYQLRDSSSGGKSLLYTGSGIPSSANALTFTFPAALLSIDNFNVTVWAQAQPNVTQQAGSYLDNITIDVFTSTLAGILQGRVSAQGFTVTGTVLKSCTVGGVHTPAADTAVIPITASGNVNTAPINRSYSNAFCNSPANVQLTSDNGAVTTGGSGGGLQRLINYSASASFSGAAASLNTATSPGATGAESGPVSPTSGTSPTGSLGVTITPQINAQPLAAGNYSDTLRITITPQ</sequence>
<evidence type="ECO:0000256" key="2">
    <source>
        <dbReference type="SAM" id="SignalP"/>
    </source>
</evidence>
<feature type="compositionally biased region" description="Low complexity" evidence="1">
    <location>
        <begin position="290"/>
        <end position="306"/>
    </location>
</feature>
<gene>
    <name evidence="3" type="ordered locus">Hden_0425</name>
</gene>
<dbReference type="KEGG" id="hdn:Hden_0425"/>
<accession>D8JRL8</accession>
<keyword evidence="4" id="KW-1185">Reference proteome</keyword>
<protein>
    <recommendedName>
        <fullName evidence="5">Spore coat protein U domain-containing protein</fullName>
    </recommendedName>
</protein>
<dbReference type="HOGENOM" id="CLU_071799_0_0_5"/>
<organism evidence="3 4">
    <name type="scientific">Hyphomicrobium denitrificans (strain ATCC 51888 / DSM 1869 / NCIMB 11706 / TK 0415)</name>
    <dbReference type="NCBI Taxonomy" id="582899"/>
    <lineage>
        <taxon>Bacteria</taxon>
        <taxon>Pseudomonadati</taxon>
        <taxon>Pseudomonadota</taxon>
        <taxon>Alphaproteobacteria</taxon>
        <taxon>Hyphomicrobiales</taxon>
        <taxon>Hyphomicrobiaceae</taxon>
        <taxon>Hyphomicrobium</taxon>
    </lineage>
</organism>
<feature type="region of interest" description="Disordered" evidence="1">
    <location>
        <begin position="280"/>
        <end position="306"/>
    </location>
</feature>
<feature type="chain" id="PRO_5003116260" description="Spore coat protein U domain-containing protein" evidence="2">
    <location>
        <begin position="22"/>
        <end position="334"/>
    </location>
</feature>
<evidence type="ECO:0000313" key="3">
    <source>
        <dbReference type="EMBL" id="ADJ22247.1"/>
    </source>
</evidence>
<dbReference type="STRING" id="582899.Hden_0425"/>
<proteinExistence type="predicted"/>
<dbReference type="PROSITE" id="PS51257">
    <property type="entry name" value="PROKAR_LIPOPROTEIN"/>
    <property type="match status" value="1"/>
</dbReference>
<dbReference type="RefSeq" id="WP_013214466.1">
    <property type="nucleotide sequence ID" value="NC_014313.1"/>
</dbReference>
<evidence type="ECO:0000313" key="4">
    <source>
        <dbReference type="Proteomes" id="UP000002033"/>
    </source>
</evidence>
<dbReference type="AlphaFoldDB" id="D8JRL8"/>
<keyword evidence="2" id="KW-0732">Signal</keyword>